<feature type="transmembrane region" description="Helical" evidence="9">
    <location>
        <begin position="210"/>
        <end position="230"/>
    </location>
</feature>
<sequence length="418" mass="47772">MTNIAKAPLELNSSRFYLGLAIALVLHLLLISLPIAFWIDMNLFKAWSIDLIQQGFFNFYNFSNCDYPPAYLYISWLIGKIYQLLFDPTLSHTDGVILMAMIKLPPVLADIGSAFLIARILKPYTTHDVAHKIALIYAFNPLMIFVSSVWGQVDGVMVLLMLWAFYLIQQNLLIRAGLLIAVMVIVKPQGLFLAPFLVISQWFRQTWWKWMAIAVGGLALIWSIVLPFYGLENGMLTPFFGLYQRLQGTANYYDFASVNAFNIWGWANWQRDATTFLGISYKVIGLAFLGILTMWLGIFLYQQRHFAANCLAAATMLIGFFMLPTRMHERYMLYGLAFIAIAIAIIPTIKWIYWGFTITGSVNVGYVYLQYNYEALFNAIPEVWGQSVIYNNQCCKYHLIWSSALPYDSLATNTSTIY</sequence>
<keyword evidence="7 9" id="KW-0472">Membrane</keyword>
<gene>
    <name evidence="10" type="ORF">H6G05_06935</name>
</gene>
<feature type="transmembrane region" description="Helical" evidence="9">
    <location>
        <begin position="16"/>
        <end position="39"/>
    </location>
</feature>
<evidence type="ECO:0000256" key="5">
    <source>
        <dbReference type="ARBA" id="ARBA00022692"/>
    </source>
</evidence>
<dbReference type="PANTHER" id="PTHR33908:SF3">
    <property type="entry name" value="UNDECAPRENYL PHOSPHATE-ALPHA-4-AMINO-4-DEOXY-L-ARABINOSE ARABINOSYL TRANSFERASE"/>
    <property type="match status" value="1"/>
</dbReference>
<evidence type="ECO:0000256" key="4">
    <source>
        <dbReference type="ARBA" id="ARBA00022679"/>
    </source>
</evidence>
<dbReference type="PANTHER" id="PTHR33908">
    <property type="entry name" value="MANNOSYLTRANSFERASE YKCB-RELATED"/>
    <property type="match status" value="1"/>
</dbReference>
<accession>A0ABR8C8B1</accession>
<keyword evidence="3" id="KW-0328">Glycosyltransferase</keyword>
<evidence type="ECO:0000256" key="7">
    <source>
        <dbReference type="ARBA" id="ARBA00023136"/>
    </source>
</evidence>
<evidence type="ECO:0000256" key="9">
    <source>
        <dbReference type="SAM" id="Phobius"/>
    </source>
</evidence>
<feature type="transmembrane region" description="Helical" evidence="9">
    <location>
        <begin position="331"/>
        <end position="354"/>
    </location>
</feature>
<evidence type="ECO:0000313" key="11">
    <source>
        <dbReference type="Proteomes" id="UP000618445"/>
    </source>
</evidence>
<comment type="similarity">
    <text evidence="8">Belongs to the glycosyltransferase 87 family.</text>
</comment>
<evidence type="ECO:0000256" key="8">
    <source>
        <dbReference type="ARBA" id="ARBA00024033"/>
    </source>
</evidence>
<keyword evidence="4" id="KW-0808">Transferase</keyword>
<evidence type="ECO:0000256" key="2">
    <source>
        <dbReference type="ARBA" id="ARBA00022475"/>
    </source>
</evidence>
<dbReference type="InterPro" id="IPR018584">
    <property type="entry name" value="GT87"/>
</dbReference>
<evidence type="ECO:0000313" key="10">
    <source>
        <dbReference type="EMBL" id="MBD2316581.1"/>
    </source>
</evidence>
<dbReference type="EMBL" id="JACJQY010000008">
    <property type="protein sequence ID" value="MBD2316581.1"/>
    <property type="molecule type" value="Genomic_DNA"/>
</dbReference>
<organism evidence="10 11">
    <name type="scientific">Phormidium tenue FACHB-1050</name>
    <dbReference type="NCBI Taxonomy" id="2692857"/>
    <lineage>
        <taxon>Bacteria</taxon>
        <taxon>Bacillati</taxon>
        <taxon>Cyanobacteriota</taxon>
        <taxon>Cyanophyceae</taxon>
        <taxon>Oscillatoriophycideae</taxon>
        <taxon>Oscillatoriales</taxon>
        <taxon>Oscillatoriaceae</taxon>
        <taxon>Phormidium</taxon>
    </lineage>
</organism>
<dbReference type="RefSeq" id="WP_190577475.1">
    <property type="nucleotide sequence ID" value="NZ_CAWPQU010000078.1"/>
</dbReference>
<feature type="transmembrane region" description="Helical" evidence="9">
    <location>
        <begin position="142"/>
        <end position="166"/>
    </location>
</feature>
<proteinExistence type="inferred from homology"/>
<name>A0ABR8C8B1_9CYAN</name>
<dbReference type="InterPro" id="IPR050297">
    <property type="entry name" value="LipidA_mod_glycosyltrf_83"/>
</dbReference>
<feature type="transmembrane region" description="Helical" evidence="9">
    <location>
        <begin position="279"/>
        <end position="300"/>
    </location>
</feature>
<keyword evidence="11" id="KW-1185">Reference proteome</keyword>
<comment type="caution">
    <text evidence="10">The sequence shown here is derived from an EMBL/GenBank/DDBJ whole genome shotgun (WGS) entry which is preliminary data.</text>
</comment>
<comment type="subcellular location">
    <subcellularLocation>
        <location evidence="1">Cell membrane</location>
        <topology evidence="1">Multi-pass membrane protein</topology>
    </subcellularLocation>
</comment>
<feature type="transmembrane region" description="Helical" evidence="9">
    <location>
        <begin position="96"/>
        <end position="121"/>
    </location>
</feature>
<protein>
    <submittedName>
        <fullName evidence="10">DUF2029 domain-containing protein</fullName>
    </submittedName>
</protein>
<feature type="transmembrane region" description="Helical" evidence="9">
    <location>
        <begin position="172"/>
        <end position="198"/>
    </location>
</feature>
<evidence type="ECO:0000256" key="1">
    <source>
        <dbReference type="ARBA" id="ARBA00004651"/>
    </source>
</evidence>
<reference evidence="10 11" key="1">
    <citation type="journal article" date="2020" name="ISME J.">
        <title>Comparative genomics reveals insights into cyanobacterial evolution and habitat adaptation.</title>
        <authorList>
            <person name="Chen M.Y."/>
            <person name="Teng W.K."/>
            <person name="Zhao L."/>
            <person name="Hu C.X."/>
            <person name="Zhou Y.K."/>
            <person name="Han B.P."/>
            <person name="Song L.R."/>
            <person name="Shu W.S."/>
        </authorList>
    </citation>
    <scope>NUCLEOTIDE SEQUENCE [LARGE SCALE GENOMIC DNA]</scope>
    <source>
        <strain evidence="10 11">FACHB-1050</strain>
    </source>
</reference>
<keyword evidence="6 9" id="KW-1133">Transmembrane helix</keyword>
<evidence type="ECO:0000256" key="6">
    <source>
        <dbReference type="ARBA" id="ARBA00022989"/>
    </source>
</evidence>
<dbReference type="Proteomes" id="UP000618445">
    <property type="component" value="Unassembled WGS sequence"/>
</dbReference>
<feature type="transmembrane region" description="Helical" evidence="9">
    <location>
        <begin position="306"/>
        <end position="324"/>
    </location>
</feature>
<keyword evidence="5 9" id="KW-0812">Transmembrane</keyword>
<keyword evidence="2" id="KW-1003">Cell membrane</keyword>
<evidence type="ECO:0000256" key="3">
    <source>
        <dbReference type="ARBA" id="ARBA00022676"/>
    </source>
</evidence>
<dbReference type="Pfam" id="PF09594">
    <property type="entry name" value="GT87"/>
    <property type="match status" value="1"/>
</dbReference>